<protein>
    <submittedName>
        <fullName evidence="1">Uncharacterized protein</fullName>
    </submittedName>
</protein>
<organism evidence="1 2">
    <name type="scientific">Hyphomonas neptunium (strain ATCC 15444)</name>
    <dbReference type="NCBI Taxonomy" id="228405"/>
    <lineage>
        <taxon>Bacteria</taxon>
        <taxon>Pseudomonadati</taxon>
        <taxon>Pseudomonadota</taxon>
        <taxon>Alphaproteobacteria</taxon>
        <taxon>Hyphomonadales</taxon>
        <taxon>Hyphomonadaceae</taxon>
        <taxon>Hyphomonas</taxon>
    </lineage>
</organism>
<sequence>MLEGGSKGRPSAGGAARLSGECPPVLVIGFGQMVPAQARDFMRSGLQRDLHEGPVIEMGKRVRNAPLIVPAATAPQEEPIRVATFSHPPFVSYCTPYFYP</sequence>
<dbReference type="Proteomes" id="UP000001959">
    <property type="component" value="Chromosome"/>
</dbReference>
<dbReference type="AlphaFoldDB" id="Q0C298"/>
<accession>Q0C298</accession>
<keyword evidence="2" id="KW-1185">Reference proteome</keyword>
<dbReference type="HOGENOM" id="CLU_2302029_0_0_5"/>
<gene>
    <name evidence="1" type="ordered locus">HNE_1429</name>
</gene>
<evidence type="ECO:0000313" key="2">
    <source>
        <dbReference type="Proteomes" id="UP000001959"/>
    </source>
</evidence>
<dbReference type="KEGG" id="hne:HNE_1429"/>
<proteinExistence type="predicted"/>
<dbReference type="EMBL" id="CP000158">
    <property type="protein sequence ID" value="ABI76651.1"/>
    <property type="molecule type" value="Genomic_DNA"/>
</dbReference>
<name>Q0C298_HYPNA</name>
<evidence type="ECO:0000313" key="1">
    <source>
        <dbReference type="EMBL" id="ABI76651.1"/>
    </source>
</evidence>
<reference evidence="1 2" key="1">
    <citation type="journal article" date="2006" name="J. Bacteriol.">
        <title>Comparative genomic evidence for a close relationship between the dimorphic prosthecate bacteria Hyphomonas neptunium and Caulobacter crescentus.</title>
        <authorList>
            <person name="Badger J.H."/>
            <person name="Hoover T.R."/>
            <person name="Brun Y.V."/>
            <person name="Weiner R.M."/>
            <person name="Laub M.T."/>
            <person name="Alexandre G."/>
            <person name="Mrazek J."/>
            <person name="Ren Q."/>
            <person name="Paulsen I.T."/>
            <person name="Nelson K.E."/>
            <person name="Khouri H.M."/>
            <person name="Radune D."/>
            <person name="Sosa J."/>
            <person name="Dodson R.J."/>
            <person name="Sullivan S.A."/>
            <person name="Rosovitz M.J."/>
            <person name="Madupu R."/>
            <person name="Brinkac L.M."/>
            <person name="Durkin A.S."/>
            <person name="Daugherty S.C."/>
            <person name="Kothari S.P."/>
            <person name="Giglio M.G."/>
            <person name="Zhou L."/>
            <person name="Haft D.H."/>
            <person name="Selengut J.D."/>
            <person name="Davidsen T.M."/>
            <person name="Yang Q."/>
            <person name="Zafar N."/>
            <person name="Ward N.L."/>
        </authorList>
    </citation>
    <scope>NUCLEOTIDE SEQUENCE [LARGE SCALE GENOMIC DNA]</scope>
    <source>
        <strain evidence="1 2">ATCC 15444</strain>
    </source>
</reference>